<sequence length="155" mass="17575">MPSLAFMNHLDSNEQSQPTQPKHPRVPIKTIDAPFGAWPMDHYAPKSPPTKPIHSSTTALVDIIDDKDVKYIWEGDLEHELRMMLFAGPECAIQPLGRVFKAPERINGYIPKEKMIGFVMPLEKVLVSGWSFDNPGKGLELTREERRGVIEMLIK</sequence>
<organism evidence="2 3">
    <name type="scientific">Jaapia argillacea MUCL 33604</name>
    <dbReference type="NCBI Taxonomy" id="933084"/>
    <lineage>
        <taxon>Eukaryota</taxon>
        <taxon>Fungi</taxon>
        <taxon>Dikarya</taxon>
        <taxon>Basidiomycota</taxon>
        <taxon>Agaricomycotina</taxon>
        <taxon>Agaricomycetes</taxon>
        <taxon>Agaricomycetidae</taxon>
        <taxon>Jaapiales</taxon>
        <taxon>Jaapiaceae</taxon>
        <taxon>Jaapia</taxon>
    </lineage>
</organism>
<evidence type="ECO:0000256" key="1">
    <source>
        <dbReference type="SAM" id="MobiDB-lite"/>
    </source>
</evidence>
<keyword evidence="3" id="KW-1185">Reference proteome</keyword>
<gene>
    <name evidence="2" type="ORF">JAAARDRAFT_199166</name>
</gene>
<reference evidence="3" key="1">
    <citation type="journal article" date="2014" name="Proc. Natl. Acad. Sci. U.S.A.">
        <title>Extensive sampling of basidiomycete genomes demonstrates inadequacy of the white-rot/brown-rot paradigm for wood decay fungi.</title>
        <authorList>
            <person name="Riley R."/>
            <person name="Salamov A.A."/>
            <person name="Brown D.W."/>
            <person name="Nagy L.G."/>
            <person name="Floudas D."/>
            <person name="Held B.W."/>
            <person name="Levasseur A."/>
            <person name="Lombard V."/>
            <person name="Morin E."/>
            <person name="Otillar R."/>
            <person name="Lindquist E.A."/>
            <person name="Sun H."/>
            <person name="LaButti K.M."/>
            <person name="Schmutz J."/>
            <person name="Jabbour D."/>
            <person name="Luo H."/>
            <person name="Baker S.E."/>
            <person name="Pisabarro A.G."/>
            <person name="Walton J.D."/>
            <person name="Blanchette R.A."/>
            <person name="Henrissat B."/>
            <person name="Martin F."/>
            <person name="Cullen D."/>
            <person name="Hibbett D.S."/>
            <person name="Grigoriev I.V."/>
        </authorList>
    </citation>
    <scope>NUCLEOTIDE SEQUENCE [LARGE SCALE GENOMIC DNA]</scope>
    <source>
        <strain evidence="3">MUCL 33604</strain>
    </source>
</reference>
<proteinExistence type="predicted"/>
<protein>
    <submittedName>
        <fullName evidence="2">Uncharacterized protein</fullName>
    </submittedName>
</protein>
<name>A0A067PLJ6_9AGAM</name>
<dbReference type="AlphaFoldDB" id="A0A067PLJ6"/>
<dbReference type="InParanoid" id="A0A067PLJ6"/>
<feature type="region of interest" description="Disordered" evidence="1">
    <location>
        <begin position="1"/>
        <end position="27"/>
    </location>
</feature>
<evidence type="ECO:0000313" key="3">
    <source>
        <dbReference type="Proteomes" id="UP000027265"/>
    </source>
</evidence>
<dbReference type="Proteomes" id="UP000027265">
    <property type="component" value="Unassembled WGS sequence"/>
</dbReference>
<accession>A0A067PLJ6</accession>
<evidence type="ECO:0000313" key="2">
    <source>
        <dbReference type="EMBL" id="KDQ51331.1"/>
    </source>
</evidence>
<dbReference type="HOGENOM" id="CLU_1695742_0_0_1"/>
<dbReference type="EMBL" id="KL197749">
    <property type="protein sequence ID" value="KDQ51331.1"/>
    <property type="molecule type" value="Genomic_DNA"/>
</dbReference>